<feature type="compositionally biased region" description="Low complexity" evidence="1">
    <location>
        <begin position="64"/>
        <end position="73"/>
    </location>
</feature>
<dbReference type="AlphaFoldDB" id="A0AAN9N8U2"/>
<reference evidence="2 3" key="1">
    <citation type="submission" date="2024-01" db="EMBL/GenBank/DDBJ databases">
        <title>The genomes of 5 underutilized Papilionoideae crops provide insights into root nodulation and disease resistanc.</title>
        <authorList>
            <person name="Jiang F."/>
        </authorList>
    </citation>
    <scope>NUCLEOTIDE SEQUENCE [LARGE SCALE GENOMIC DNA]</scope>
    <source>
        <strain evidence="2">JINMINGXINNONG_FW02</strain>
        <tissue evidence="2">Leaves</tissue>
    </source>
</reference>
<gene>
    <name evidence="2" type="ORF">VNO80_10663</name>
</gene>
<protein>
    <submittedName>
        <fullName evidence="2">Uncharacterized protein</fullName>
    </submittedName>
</protein>
<dbReference type="Proteomes" id="UP001374584">
    <property type="component" value="Unassembled WGS sequence"/>
</dbReference>
<organism evidence="2 3">
    <name type="scientific">Phaseolus coccineus</name>
    <name type="common">Scarlet runner bean</name>
    <name type="synonym">Phaseolus multiflorus</name>
    <dbReference type="NCBI Taxonomy" id="3886"/>
    <lineage>
        <taxon>Eukaryota</taxon>
        <taxon>Viridiplantae</taxon>
        <taxon>Streptophyta</taxon>
        <taxon>Embryophyta</taxon>
        <taxon>Tracheophyta</taxon>
        <taxon>Spermatophyta</taxon>
        <taxon>Magnoliopsida</taxon>
        <taxon>eudicotyledons</taxon>
        <taxon>Gunneridae</taxon>
        <taxon>Pentapetalae</taxon>
        <taxon>rosids</taxon>
        <taxon>fabids</taxon>
        <taxon>Fabales</taxon>
        <taxon>Fabaceae</taxon>
        <taxon>Papilionoideae</taxon>
        <taxon>50 kb inversion clade</taxon>
        <taxon>NPAAA clade</taxon>
        <taxon>indigoferoid/millettioid clade</taxon>
        <taxon>Phaseoleae</taxon>
        <taxon>Phaseolus</taxon>
    </lineage>
</organism>
<dbReference type="EMBL" id="JAYMYR010000004">
    <property type="protein sequence ID" value="KAK7368635.1"/>
    <property type="molecule type" value="Genomic_DNA"/>
</dbReference>
<keyword evidence="3" id="KW-1185">Reference proteome</keyword>
<accession>A0AAN9N8U2</accession>
<evidence type="ECO:0000313" key="3">
    <source>
        <dbReference type="Proteomes" id="UP001374584"/>
    </source>
</evidence>
<comment type="caution">
    <text evidence="2">The sequence shown here is derived from an EMBL/GenBank/DDBJ whole genome shotgun (WGS) entry which is preliminary data.</text>
</comment>
<feature type="region of interest" description="Disordered" evidence="1">
    <location>
        <begin position="48"/>
        <end position="83"/>
    </location>
</feature>
<name>A0AAN9N8U2_PHACN</name>
<proteinExistence type="predicted"/>
<evidence type="ECO:0000256" key="1">
    <source>
        <dbReference type="SAM" id="MobiDB-lite"/>
    </source>
</evidence>
<evidence type="ECO:0000313" key="2">
    <source>
        <dbReference type="EMBL" id="KAK7368635.1"/>
    </source>
</evidence>
<sequence length="83" mass="9072">MAKSGNYKKNDYHGKVGTVIGANSCTFQLLPQTTSHTDPRKCQKISIQNVLAPPTTRPPPKSKPPTTGTKLPTIQQVFARKPK</sequence>